<dbReference type="RefSeq" id="WP_168444102.1">
    <property type="nucleotide sequence ID" value="NZ_JAAXPG010000022.1"/>
</dbReference>
<proteinExistence type="predicted"/>
<comment type="caution">
    <text evidence="1">The sequence shown here is derived from an EMBL/GenBank/DDBJ whole genome shotgun (WGS) entry which is preliminary data.</text>
</comment>
<accession>A0A7X6RSE6</accession>
<protein>
    <submittedName>
        <fullName evidence="1">Uncharacterized protein</fullName>
    </submittedName>
</protein>
<name>A0A7X6RSE6_9ACTN</name>
<organism evidence="1 2">
    <name type="scientific">Nocardiopsis alborubida</name>
    <dbReference type="NCBI Taxonomy" id="146802"/>
    <lineage>
        <taxon>Bacteria</taxon>
        <taxon>Bacillati</taxon>
        <taxon>Actinomycetota</taxon>
        <taxon>Actinomycetes</taxon>
        <taxon>Streptosporangiales</taxon>
        <taxon>Nocardiopsidaceae</taxon>
        <taxon>Nocardiopsis</taxon>
    </lineage>
</organism>
<reference evidence="1 2" key="1">
    <citation type="submission" date="2020-04" db="EMBL/GenBank/DDBJ databases">
        <title>MicrobeNet Type strains.</title>
        <authorList>
            <person name="Nicholson A.C."/>
        </authorList>
    </citation>
    <scope>NUCLEOTIDE SEQUENCE [LARGE SCALE GENOMIC DNA]</scope>
    <source>
        <strain evidence="1 2">ATCC 23612</strain>
    </source>
</reference>
<evidence type="ECO:0000313" key="2">
    <source>
        <dbReference type="Proteomes" id="UP000553209"/>
    </source>
</evidence>
<sequence length="54" mass="6165">MEVFHERARHFLEIGVSMWESQVVVTVFVCLSTQEGLLHIAGPTMHRSPLTNRS</sequence>
<dbReference type="Proteomes" id="UP000553209">
    <property type="component" value="Unassembled WGS sequence"/>
</dbReference>
<keyword evidence="2" id="KW-1185">Reference proteome</keyword>
<dbReference type="AlphaFoldDB" id="A0A7X6RSE6"/>
<evidence type="ECO:0000313" key="1">
    <source>
        <dbReference type="EMBL" id="NKZ00253.1"/>
    </source>
</evidence>
<dbReference type="EMBL" id="JAAXPG010000022">
    <property type="protein sequence ID" value="NKZ00253.1"/>
    <property type="molecule type" value="Genomic_DNA"/>
</dbReference>
<gene>
    <name evidence="1" type="ORF">HGB44_21645</name>
</gene>